<evidence type="ECO:0000313" key="2">
    <source>
        <dbReference type="EMBL" id="PWN92673.1"/>
    </source>
</evidence>
<sequence>MIGPSTSRGLLAGSAACRQYEYLASRCFMCRARETATIAPLFEVRRWSSTMTDERAPSSSKLRLGSEEAGISAVPKVTLSKGKEKAVDTGRGHKDGSLDQELLRRWGKRYPLLNGPQLNMMVSLENAARARSSGHQRTPAQLADLHFDLVHEGRDGGERGKEVEPSVGSFTYVLKYAHERSDDKTLRQMGQEAIAWQQRHQQRAQRVAEGPGTTPVRQKGDDLKALVRNLRLSLAVRTHQFHIRGGTLERMGGIKVPSAQPRLLADDEHFVHSRLLRARINPLRLHGRTTEVEDEEGLEDPAQSRVGSLIRSSRPRTHHSRRLQRFFRLAQGTTLHDAMHSTESRGPSVPTKSVPVSKHQRRLLDINKRRQRQQQEQAVSEHNRAREGSNNATAELIYEAFKHDGSDSRSEAIIEDLKRWEDEVSRRRAIRRRVLFDLDMLRQYRGTTTSNLKGLEQSAAPSDQSREDVVPAWLLLSALKVCADRGQVAEADRLVENYLRSLYDARRRSSAQTQEDEKAAWASLVPRNAKTHAVQEANRPPNGPVLLNSILRAALSSAHLEAFEAMLDIIERWCVGSEGLLAELCPKRPASAQRAGHPRCLTPDETSVLLLIEAVRTRRKRAEIGHDVVETFVKRWGPPTGGLRISTRATRGLIGYALSANRDADIRSQCIRKLLESHLQWVKTSDEKEYPLPLGEVSHWRGAEVYRWKNLMNRLVKLKLLNKGEAVHLSYGRTPNTWKSALATPQT</sequence>
<evidence type="ECO:0000256" key="1">
    <source>
        <dbReference type="SAM" id="MobiDB-lite"/>
    </source>
</evidence>
<feature type="region of interest" description="Disordered" evidence="1">
    <location>
        <begin position="291"/>
        <end position="320"/>
    </location>
</feature>
<keyword evidence="3" id="KW-1185">Reference proteome</keyword>
<proteinExistence type="predicted"/>
<gene>
    <name evidence="2" type="ORF">FA10DRAFT_2325</name>
</gene>
<dbReference type="EMBL" id="KZ819634">
    <property type="protein sequence ID" value="PWN92673.1"/>
    <property type="molecule type" value="Genomic_DNA"/>
</dbReference>
<dbReference type="GeneID" id="37040825"/>
<feature type="region of interest" description="Disordered" evidence="1">
    <location>
        <begin position="338"/>
        <end position="391"/>
    </location>
</feature>
<evidence type="ECO:0000313" key="3">
    <source>
        <dbReference type="Proteomes" id="UP000245768"/>
    </source>
</evidence>
<dbReference type="RefSeq" id="XP_025379871.1">
    <property type="nucleotide sequence ID" value="XM_025518909.1"/>
</dbReference>
<organism evidence="2 3">
    <name type="scientific">Acaromyces ingoldii</name>
    <dbReference type="NCBI Taxonomy" id="215250"/>
    <lineage>
        <taxon>Eukaryota</taxon>
        <taxon>Fungi</taxon>
        <taxon>Dikarya</taxon>
        <taxon>Basidiomycota</taxon>
        <taxon>Ustilaginomycotina</taxon>
        <taxon>Exobasidiomycetes</taxon>
        <taxon>Exobasidiales</taxon>
        <taxon>Cryptobasidiaceae</taxon>
        <taxon>Acaromyces</taxon>
    </lineage>
</organism>
<dbReference type="InParanoid" id="A0A316YX79"/>
<reference evidence="2 3" key="1">
    <citation type="journal article" date="2018" name="Mol. Biol. Evol.">
        <title>Broad Genomic Sampling Reveals a Smut Pathogenic Ancestry of the Fungal Clade Ustilaginomycotina.</title>
        <authorList>
            <person name="Kijpornyongpan T."/>
            <person name="Mondo S.J."/>
            <person name="Barry K."/>
            <person name="Sandor L."/>
            <person name="Lee J."/>
            <person name="Lipzen A."/>
            <person name="Pangilinan J."/>
            <person name="LaButti K."/>
            <person name="Hainaut M."/>
            <person name="Henrissat B."/>
            <person name="Grigoriev I.V."/>
            <person name="Spatafora J.W."/>
            <person name="Aime M.C."/>
        </authorList>
    </citation>
    <scope>NUCLEOTIDE SEQUENCE [LARGE SCALE GENOMIC DNA]</scope>
    <source>
        <strain evidence="2 3">MCA 4198</strain>
    </source>
</reference>
<dbReference type="OrthoDB" id="10686688at2759"/>
<dbReference type="Proteomes" id="UP000245768">
    <property type="component" value="Unassembled WGS sequence"/>
</dbReference>
<accession>A0A316YX79</accession>
<dbReference type="AlphaFoldDB" id="A0A316YX79"/>
<name>A0A316YX79_9BASI</name>
<protein>
    <submittedName>
        <fullName evidence="2">Uncharacterized protein</fullName>
    </submittedName>
</protein>